<keyword evidence="4" id="KW-1185">Reference proteome</keyword>
<dbReference type="InterPro" id="IPR000008">
    <property type="entry name" value="C2_dom"/>
</dbReference>
<sequence length="918" mass="102303">MLLDLPHPMDLPLQSCRPRSLSEWGGSRISQLLSRRRCSSLELCGGFVSVRAREFHRIGNCCSRSGIQGSRRFVQRDPATRILSENLNCEWRGFGRSHSVGIRSGKLLGRSRSGIVHFEHGDRNCSDGNATNFEDGERPPFDLDLAVVLAGFAFEAYNTPPENVGVQERDAGDCETNYLALHFLREVYDGQILVKLKEGMHFPGLDLWGTSDPYVIMRCGDCEAQSKVIWATRDPVWNEEFELNVKDPASQFLQIAAWDANIITAHRRMGNAGLSLKDLSDGKKHEVELDLGGMGGGGSVRLEVQYKSFSDLDSEKSWWSLPSLSDLLQMGGVEGVYNKVFGQDGIKAGEFVRSTLGSLPFLIEDNEDNTSEEKAESLKRLASEAGENITEDKNEMTAGTTLKTSDSKIDNINSGALNAELFNWFGFGKNEQKVINMENVDLEQDSDGDYVSIVVQAVGQTLSSLGVDVGSLPFSDRKTLEADKNAIKKLGSEFQTKAEADYVESGLAMSSGKVEETSPKNDSQDLQPMSEQLQQASKSLLQNTENFLGMWAVVSRSFPGAQNEEDKDAPLKTSTQALAKTGEFDVSNNETKVLEEECEDGLEKEAKRQMFQSAESAVEAWAMLATSLGGQSFVKSEFEKICFLENRRTDTEVAIWRDVKRRRLVFAFRGTEQTKWKDLSTDMNVIPVGFNPERIGGDFKEEVMVHGGFLNAYDSVRRRLLTLLQASIGVSDIDNDPAQSWQVYSTGHSLGGALATLFALELSSSKLAKKGHIRVTMYNFGSPRVGNKRFADMYNQAIKDSWRVVNHRDIIPTVPRLMGYCHVAHPIYLSAGGLSDAIIERGLREDGYHGDVIGEVTPDFVFENVMKGERKMLERLLQTEIAMLRAIRDGSALMQHMEDFYYIALLERVERKMARRLK</sequence>
<name>A0A8T0I057_CERPU</name>
<dbReference type="Proteomes" id="UP000822688">
    <property type="component" value="Chromosome 5"/>
</dbReference>
<reference evidence="3" key="1">
    <citation type="submission" date="2020-06" db="EMBL/GenBank/DDBJ databases">
        <title>WGS assembly of Ceratodon purpureus strain R40.</title>
        <authorList>
            <person name="Carey S.B."/>
            <person name="Jenkins J."/>
            <person name="Shu S."/>
            <person name="Lovell J.T."/>
            <person name="Sreedasyam A."/>
            <person name="Maumus F."/>
            <person name="Tiley G.P."/>
            <person name="Fernandez-Pozo N."/>
            <person name="Barry K."/>
            <person name="Chen C."/>
            <person name="Wang M."/>
            <person name="Lipzen A."/>
            <person name="Daum C."/>
            <person name="Saski C.A."/>
            <person name="Payton A.C."/>
            <person name="Mcbreen J.C."/>
            <person name="Conrad R.E."/>
            <person name="Kollar L.M."/>
            <person name="Olsson S."/>
            <person name="Huttunen S."/>
            <person name="Landis J.B."/>
            <person name="Wickett N.J."/>
            <person name="Johnson M.G."/>
            <person name="Rensing S.A."/>
            <person name="Grimwood J."/>
            <person name="Schmutz J."/>
            <person name="Mcdaniel S.F."/>
        </authorList>
    </citation>
    <scope>NUCLEOTIDE SEQUENCE</scope>
    <source>
        <strain evidence="3">R40</strain>
    </source>
</reference>
<evidence type="ECO:0000313" key="3">
    <source>
        <dbReference type="EMBL" id="KAG0576285.1"/>
    </source>
</evidence>
<evidence type="ECO:0000259" key="2">
    <source>
        <dbReference type="PROSITE" id="PS50004"/>
    </source>
</evidence>
<dbReference type="CDD" id="cd00519">
    <property type="entry name" value="Lipase_3"/>
    <property type="match status" value="1"/>
</dbReference>
<evidence type="ECO:0000256" key="1">
    <source>
        <dbReference type="SAM" id="MobiDB-lite"/>
    </source>
</evidence>
<proteinExistence type="predicted"/>
<dbReference type="SUPFAM" id="SSF53474">
    <property type="entry name" value="alpha/beta-Hydrolases"/>
    <property type="match status" value="1"/>
</dbReference>
<protein>
    <recommendedName>
        <fullName evidence="2">C2 domain-containing protein</fullName>
    </recommendedName>
</protein>
<dbReference type="Pfam" id="PF00168">
    <property type="entry name" value="C2"/>
    <property type="match status" value="1"/>
</dbReference>
<dbReference type="PANTHER" id="PTHR47759">
    <property type="entry name" value="OS04G0509100 PROTEIN"/>
    <property type="match status" value="1"/>
</dbReference>
<dbReference type="AlphaFoldDB" id="A0A8T0I057"/>
<dbReference type="Pfam" id="PF01764">
    <property type="entry name" value="Lipase_3"/>
    <property type="match status" value="1"/>
</dbReference>
<dbReference type="GO" id="GO:0006629">
    <property type="term" value="P:lipid metabolic process"/>
    <property type="evidence" value="ECO:0007669"/>
    <property type="project" value="InterPro"/>
</dbReference>
<evidence type="ECO:0000313" key="4">
    <source>
        <dbReference type="Proteomes" id="UP000822688"/>
    </source>
</evidence>
<dbReference type="Gene3D" id="2.60.40.150">
    <property type="entry name" value="C2 domain"/>
    <property type="match status" value="1"/>
</dbReference>
<dbReference type="InterPro" id="IPR029058">
    <property type="entry name" value="AB_hydrolase_fold"/>
</dbReference>
<feature type="compositionally biased region" description="Polar residues" evidence="1">
    <location>
        <begin position="524"/>
        <end position="533"/>
    </location>
</feature>
<dbReference type="SMART" id="SM00239">
    <property type="entry name" value="C2"/>
    <property type="match status" value="1"/>
</dbReference>
<accession>A0A8T0I057</accession>
<dbReference type="PROSITE" id="PS50004">
    <property type="entry name" value="C2"/>
    <property type="match status" value="1"/>
</dbReference>
<dbReference type="SUPFAM" id="SSF49562">
    <property type="entry name" value="C2 domain (Calcium/lipid-binding domain, CaLB)"/>
    <property type="match status" value="1"/>
</dbReference>
<feature type="region of interest" description="Disordered" evidence="1">
    <location>
        <begin position="509"/>
        <end position="533"/>
    </location>
</feature>
<comment type="caution">
    <text evidence="3">The sequence shown here is derived from an EMBL/GenBank/DDBJ whole genome shotgun (WGS) entry which is preliminary data.</text>
</comment>
<organism evidence="3 4">
    <name type="scientific">Ceratodon purpureus</name>
    <name type="common">Fire moss</name>
    <name type="synonym">Dicranum purpureum</name>
    <dbReference type="NCBI Taxonomy" id="3225"/>
    <lineage>
        <taxon>Eukaryota</taxon>
        <taxon>Viridiplantae</taxon>
        <taxon>Streptophyta</taxon>
        <taxon>Embryophyta</taxon>
        <taxon>Bryophyta</taxon>
        <taxon>Bryophytina</taxon>
        <taxon>Bryopsida</taxon>
        <taxon>Dicranidae</taxon>
        <taxon>Pseudoditrichales</taxon>
        <taxon>Ditrichaceae</taxon>
        <taxon>Ceratodon</taxon>
    </lineage>
</organism>
<feature type="domain" description="C2" evidence="2">
    <location>
        <begin position="173"/>
        <end position="289"/>
    </location>
</feature>
<dbReference type="EMBL" id="CM026425">
    <property type="protein sequence ID" value="KAG0576285.1"/>
    <property type="molecule type" value="Genomic_DNA"/>
</dbReference>
<dbReference type="InterPro" id="IPR035892">
    <property type="entry name" value="C2_domain_sf"/>
</dbReference>
<dbReference type="PANTHER" id="PTHR47759:SF2">
    <property type="entry name" value="TRIGLYCERIDE LIPASE"/>
    <property type="match status" value="1"/>
</dbReference>
<dbReference type="InterPro" id="IPR002921">
    <property type="entry name" value="Fungal_lipase-type"/>
</dbReference>
<gene>
    <name evidence="3" type="ORF">KC19_5G069000</name>
</gene>
<dbReference type="Gene3D" id="3.40.50.1820">
    <property type="entry name" value="alpha/beta hydrolase"/>
    <property type="match status" value="1"/>
</dbReference>
<dbReference type="CDD" id="cd00030">
    <property type="entry name" value="C2"/>
    <property type="match status" value="1"/>
</dbReference>
<feature type="compositionally biased region" description="Basic and acidic residues" evidence="1">
    <location>
        <begin position="513"/>
        <end position="523"/>
    </location>
</feature>